<keyword evidence="4 7" id="KW-0812">Transmembrane</keyword>
<keyword evidence="10" id="KW-1185">Reference proteome</keyword>
<feature type="domain" description="ABC3 transporter permease C-terminal" evidence="8">
    <location>
        <begin position="296"/>
        <end position="421"/>
    </location>
</feature>
<organism evidence="9 10">
    <name type="scientific">Treponema ruminis</name>
    <dbReference type="NCBI Taxonomy" id="744515"/>
    <lineage>
        <taxon>Bacteria</taxon>
        <taxon>Pseudomonadati</taxon>
        <taxon>Spirochaetota</taxon>
        <taxon>Spirochaetia</taxon>
        <taxon>Spirochaetales</taxon>
        <taxon>Treponemataceae</taxon>
        <taxon>Treponema</taxon>
    </lineage>
</organism>
<comment type="subcellular location">
    <subcellularLocation>
        <location evidence="1">Cell membrane</location>
        <topology evidence="1">Multi-pass membrane protein</topology>
    </subcellularLocation>
</comment>
<keyword evidence="6 7" id="KW-0472">Membrane</keyword>
<dbReference type="EMBL" id="JACHFQ010000002">
    <property type="protein sequence ID" value="MBB5225249.1"/>
    <property type="molecule type" value="Genomic_DNA"/>
</dbReference>
<dbReference type="Proteomes" id="UP000518887">
    <property type="component" value="Unassembled WGS sequence"/>
</dbReference>
<evidence type="ECO:0000256" key="4">
    <source>
        <dbReference type="ARBA" id="ARBA00022692"/>
    </source>
</evidence>
<keyword evidence="9" id="KW-0449">Lipoprotein</keyword>
<dbReference type="PANTHER" id="PTHR30489">
    <property type="entry name" value="LIPOPROTEIN-RELEASING SYSTEM TRANSMEMBRANE PROTEIN LOLE"/>
    <property type="match status" value="1"/>
</dbReference>
<dbReference type="InterPro" id="IPR051447">
    <property type="entry name" value="Lipoprotein-release_system"/>
</dbReference>
<dbReference type="InterPro" id="IPR003838">
    <property type="entry name" value="ABC3_permease_C"/>
</dbReference>
<reference evidence="9 10" key="1">
    <citation type="submission" date="2020-08" db="EMBL/GenBank/DDBJ databases">
        <title>Genomic Encyclopedia of Type Strains, Phase IV (KMG-IV): sequencing the most valuable type-strain genomes for metagenomic binning, comparative biology and taxonomic classification.</title>
        <authorList>
            <person name="Goeker M."/>
        </authorList>
    </citation>
    <scope>NUCLEOTIDE SEQUENCE [LARGE SCALE GENOMIC DNA]</scope>
    <source>
        <strain evidence="9 10">DSM 103462</strain>
    </source>
</reference>
<evidence type="ECO:0000313" key="10">
    <source>
        <dbReference type="Proteomes" id="UP000518887"/>
    </source>
</evidence>
<comment type="similarity">
    <text evidence="2">Belongs to the ABC-4 integral membrane protein family. LolC/E subfamily.</text>
</comment>
<protein>
    <submittedName>
        <fullName evidence="9">ABC-type lipoprotein release transport system permease subunit</fullName>
    </submittedName>
</protein>
<gene>
    <name evidence="9" type="ORF">HNP76_000593</name>
</gene>
<evidence type="ECO:0000256" key="1">
    <source>
        <dbReference type="ARBA" id="ARBA00004651"/>
    </source>
</evidence>
<feature type="transmembrane region" description="Helical" evidence="7">
    <location>
        <begin position="21"/>
        <end position="43"/>
    </location>
</feature>
<sequence length="431" mass="48257">MYQAKIALRSLIYRKSQYVSLFLVCMFGVAISLAAIAVSTGMIRSLNQKARIYYGGDFALMCAKDDAWLDIYNYEENLQLVKSALPKNAIVSPRFELDGRRGSFYFEGVQALQQTFKGIEINNEKALLSSLTFAEGGVENVLSSPEQDNWVFISLPIAKMLGAHAGDEITLQLETHDNILNTVQIEIKGIFQDSSVFGMYTSYFDFNFLKTAYNRPADYANRICVSFNGKKITPQKLHAYYDSLSKVLNMYQWVDDKDDYIDADSFETETWGFIPLSANLNDVEIMELAMDAIITFIVVILTIIIIAGIGSTYRVLIMKRITEIGIYMAVGMKKRSIIFTLLIESLLLLVTGCLAGILLTGIFCSIISLFDFSFIPSFDMFLERSNLCPRLDVIKSVTVIVSVILATLLAVLYSTVKSIKIMPVQALAVTE</sequence>
<evidence type="ECO:0000313" key="9">
    <source>
        <dbReference type="EMBL" id="MBB5225249.1"/>
    </source>
</evidence>
<evidence type="ECO:0000256" key="3">
    <source>
        <dbReference type="ARBA" id="ARBA00022475"/>
    </source>
</evidence>
<dbReference type="Pfam" id="PF02687">
    <property type="entry name" value="FtsX"/>
    <property type="match status" value="1"/>
</dbReference>
<dbReference type="GO" id="GO:0044874">
    <property type="term" value="P:lipoprotein localization to outer membrane"/>
    <property type="evidence" value="ECO:0007669"/>
    <property type="project" value="TreeGrafter"/>
</dbReference>
<evidence type="ECO:0000256" key="6">
    <source>
        <dbReference type="ARBA" id="ARBA00023136"/>
    </source>
</evidence>
<feature type="transmembrane region" description="Helical" evidence="7">
    <location>
        <begin position="393"/>
        <end position="413"/>
    </location>
</feature>
<keyword evidence="5 7" id="KW-1133">Transmembrane helix</keyword>
<evidence type="ECO:0000256" key="5">
    <source>
        <dbReference type="ARBA" id="ARBA00022989"/>
    </source>
</evidence>
<evidence type="ECO:0000259" key="8">
    <source>
        <dbReference type="Pfam" id="PF02687"/>
    </source>
</evidence>
<dbReference type="PANTHER" id="PTHR30489:SF0">
    <property type="entry name" value="LIPOPROTEIN-RELEASING SYSTEM TRANSMEMBRANE PROTEIN LOLE"/>
    <property type="match status" value="1"/>
</dbReference>
<comment type="caution">
    <text evidence="9">The sequence shown here is derived from an EMBL/GenBank/DDBJ whole genome shotgun (WGS) entry which is preliminary data.</text>
</comment>
<name>A0A7W8G7G7_9SPIR</name>
<feature type="transmembrane region" description="Helical" evidence="7">
    <location>
        <begin position="293"/>
        <end position="316"/>
    </location>
</feature>
<keyword evidence="3" id="KW-1003">Cell membrane</keyword>
<proteinExistence type="inferred from homology"/>
<evidence type="ECO:0000256" key="2">
    <source>
        <dbReference type="ARBA" id="ARBA00005236"/>
    </source>
</evidence>
<feature type="transmembrane region" description="Helical" evidence="7">
    <location>
        <begin position="337"/>
        <end position="370"/>
    </location>
</feature>
<dbReference type="GO" id="GO:0098797">
    <property type="term" value="C:plasma membrane protein complex"/>
    <property type="evidence" value="ECO:0007669"/>
    <property type="project" value="TreeGrafter"/>
</dbReference>
<evidence type="ECO:0000256" key="7">
    <source>
        <dbReference type="SAM" id="Phobius"/>
    </source>
</evidence>
<dbReference type="RefSeq" id="WP_184657348.1">
    <property type="nucleotide sequence ID" value="NZ_CP031518.1"/>
</dbReference>
<accession>A0A7W8G7G7</accession>
<dbReference type="AlphaFoldDB" id="A0A7W8G7G7"/>